<dbReference type="Pfam" id="PF00990">
    <property type="entry name" value="GGDEF"/>
    <property type="match status" value="1"/>
</dbReference>
<dbReference type="SUPFAM" id="SSF52172">
    <property type="entry name" value="CheY-like"/>
    <property type="match status" value="1"/>
</dbReference>
<dbReference type="CDD" id="cd00156">
    <property type="entry name" value="REC"/>
    <property type="match status" value="1"/>
</dbReference>
<name>A0ABU1BR18_9BURK</name>
<evidence type="ECO:0000259" key="4">
    <source>
        <dbReference type="PROSITE" id="PS50887"/>
    </source>
</evidence>
<evidence type="ECO:0000259" key="2">
    <source>
        <dbReference type="PROSITE" id="PS50110"/>
    </source>
</evidence>
<dbReference type="RefSeq" id="WP_338437404.1">
    <property type="nucleotide sequence ID" value="NZ_JAUYVH010000009.1"/>
</dbReference>
<dbReference type="EMBL" id="JAUYVH010000009">
    <property type="protein sequence ID" value="MDQ9171468.1"/>
    <property type="molecule type" value="Genomic_DNA"/>
</dbReference>
<dbReference type="Pfam" id="PF00563">
    <property type="entry name" value="EAL"/>
    <property type="match status" value="1"/>
</dbReference>
<dbReference type="Gene3D" id="3.30.70.270">
    <property type="match status" value="1"/>
</dbReference>
<dbReference type="InterPro" id="IPR011006">
    <property type="entry name" value="CheY-like_superfamily"/>
</dbReference>
<dbReference type="Pfam" id="PF00072">
    <property type="entry name" value="Response_reg"/>
    <property type="match status" value="1"/>
</dbReference>
<gene>
    <name evidence="5" type="ORF">Q8A64_13725</name>
</gene>
<proteinExistence type="predicted"/>
<protein>
    <submittedName>
        <fullName evidence="5">EAL domain-containing protein</fullName>
    </submittedName>
</protein>
<accession>A0ABU1BR18</accession>
<dbReference type="SUPFAM" id="SSF141868">
    <property type="entry name" value="EAL domain-like"/>
    <property type="match status" value="1"/>
</dbReference>
<dbReference type="Proteomes" id="UP001225596">
    <property type="component" value="Unassembled WGS sequence"/>
</dbReference>
<dbReference type="Gene3D" id="3.20.20.450">
    <property type="entry name" value="EAL domain"/>
    <property type="match status" value="1"/>
</dbReference>
<dbReference type="InterPro" id="IPR000160">
    <property type="entry name" value="GGDEF_dom"/>
</dbReference>
<dbReference type="CDD" id="cd01948">
    <property type="entry name" value="EAL"/>
    <property type="match status" value="1"/>
</dbReference>
<keyword evidence="6" id="KW-1185">Reference proteome</keyword>
<dbReference type="PROSITE" id="PS50887">
    <property type="entry name" value="GGDEF"/>
    <property type="match status" value="1"/>
</dbReference>
<dbReference type="CDD" id="cd01949">
    <property type="entry name" value="GGDEF"/>
    <property type="match status" value="1"/>
</dbReference>
<dbReference type="InterPro" id="IPR050706">
    <property type="entry name" value="Cyclic-di-GMP_PDE-like"/>
</dbReference>
<feature type="modified residue" description="4-aspartylphosphate" evidence="1">
    <location>
        <position position="64"/>
    </location>
</feature>
<evidence type="ECO:0000256" key="1">
    <source>
        <dbReference type="PROSITE-ProRule" id="PRU00169"/>
    </source>
</evidence>
<dbReference type="InterPro" id="IPR001789">
    <property type="entry name" value="Sig_transdc_resp-reg_receiver"/>
</dbReference>
<evidence type="ECO:0000259" key="3">
    <source>
        <dbReference type="PROSITE" id="PS50883"/>
    </source>
</evidence>
<dbReference type="PANTHER" id="PTHR33121">
    <property type="entry name" value="CYCLIC DI-GMP PHOSPHODIESTERASE PDEF"/>
    <property type="match status" value="1"/>
</dbReference>
<dbReference type="SMART" id="SM00448">
    <property type="entry name" value="REC"/>
    <property type="match status" value="1"/>
</dbReference>
<keyword evidence="1" id="KW-0597">Phosphoprotein</keyword>
<comment type="caution">
    <text evidence="5">The sequence shown here is derived from an EMBL/GenBank/DDBJ whole genome shotgun (WGS) entry which is preliminary data.</text>
</comment>
<dbReference type="Gene3D" id="3.40.50.2300">
    <property type="match status" value="1"/>
</dbReference>
<evidence type="ECO:0000313" key="5">
    <source>
        <dbReference type="EMBL" id="MDQ9171468.1"/>
    </source>
</evidence>
<sequence length="569" mass="63647">MVNPQIMEEGRPSKHAIVVDDGLVERLLGKAMLEKLGFSVKTASNAEEALRMIDQQQIDLVLCDIAMPGMDGLELLNTARSHPHAPLFIMSTNHNDAEHAIASMRLGAYGYLIKPLRFEHLRETVTEVMEKYKSDQDRAHRADKQRRIDPLTNLINKSEFMRRLDERPQLAASAPGAGALLLIKVSGLNHINHSYGRPAGNKVLQFAASILTRLVRPSDILARIGGDLFAIYLENVTQAQLEERARSIATTVEESKMVLTGEAFSLNLVIGGACSGKNLEVEDLFNRADFALHLAREHSLGQIHIYSEADEIHKRELAHQLNTLSLARAALNDHSRIVMHYQPVVNLVTGELNHYEALLRVLDDKGSFCMTGELVKTCEVFGLIRRLDQAIIELCLEDIKRIPEDACVAINLSGKSIGDPDLLQFIENRVLAAGIDPRRLIFELTETAAFFNIGDVRHFVQKIKSLGCRFALDDFGVGFSSFYYIKELDFDYLKLDGSFIVKLTKNPHDQVFVRAMVEISKVFGLSVIAEWVEDEETVVMLRDLGVTMGQGYHFGKPAMLSTVLKKILH</sequence>
<dbReference type="InterPro" id="IPR043128">
    <property type="entry name" value="Rev_trsase/Diguanyl_cyclase"/>
</dbReference>
<dbReference type="PROSITE" id="PS50883">
    <property type="entry name" value="EAL"/>
    <property type="match status" value="1"/>
</dbReference>
<feature type="domain" description="GGDEF" evidence="4">
    <location>
        <begin position="176"/>
        <end position="308"/>
    </location>
</feature>
<organism evidence="5 6">
    <name type="scientific">Keguizhuia sedimenti</name>
    <dbReference type="NCBI Taxonomy" id="3064264"/>
    <lineage>
        <taxon>Bacteria</taxon>
        <taxon>Pseudomonadati</taxon>
        <taxon>Pseudomonadota</taxon>
        <taxon>Betaproteobacteria</taxon>
        <taxon>Burkholderiales</taxon>
        <taxon>Oxalobacteraceae</taxon>
        <taxon>Keguizhuia</taxon>
    </lineage>
</organism>
<feature type="domain" description="EAL" evidence="3">
    <location>
        <begin position="320"/>
        <end position="569"/>
    </location>
</feature>
<feature type="domain" description="Response regulatory" evidence="2">
    <location>
        <begin position="15"/>
        <end position="129"/>
    </location>
</feature>
<dbReference type="SMART" id="SM00052">
    <property type="entry name" value="EAL"/>
    <property type="match status" value="1"/>
</dbReference>
<dbReference type="InterPro" id="IPR001633">
    <property type="entry name" value="EAL_dom"/>
</dbReference>
<reference evidence="5 6" key="1">
    <citation type="submission" date="2023-08" db="EMBL/GenBank/DDBJ databases">
        <title>Oxalobacteraceae gen .nov., isolated from river sludge outside the plant.</title>
        <authorList>
            <person name="Zhao S.Y."/>
        </authorList>
    </citation>
    <scope>NUCLEOTIDE SEQUENCE [LARGE SCALE GENOMIC DNA]</scope>
    <source>
        <strain evidence="5 6">R-40</strain>
    </source>
</reference>
<dbReference type="SUPFAM" id="SSF55073">
    <property type="entry name" value="Nucleotide cyclase"/>
    <property type="match status" value="1"/>
</dbReference>
<dbReference type="PROSITE" id="PS50110">
    <property type="entry name" value="RESPONSE_REGULATORY"/>
    <property type="match status" value="1"/>
</dbReference>
<dbReference type="PANTHER" id="PTHR33121:SF23">
    <property type="entry name" value="CYCLIC DI-GMP PHOSPHODIESTERASE PDEB"/>
    <property type="match status" value="1"/>
</dbReference>
<dbReference type="SMART" id="SM00267">
    <property type="entry name" value="GGDEF"/>
    <property type="match status" value="1"/>
</dbReference>
<dbReference type="InterPro" id="IPR029787">
    <property type="entry name" value="Nucleotide_cyclase"/>
</dbReference>
<dbReference type="InterPro" id="IPR035919">
    <property type="entry name" value="EAL_sf"/>
</dbReference>
<dbReference type="NCBIfam" id="TIGR00254">
    <property type="entry name" value="GGDEF"/>
    <property type="match status" value="1"/>
</dbReference>
<evidence type="ECO:0000313" key="6">
    <source>
        <dbReference type="Proteomes" id="UP001225596"/>
    </source>
</evidence>